<feature type="domain" description="DUF1972" evidence="2">
    <location>
        <begin position="112"/>
        <end position="174"/>
    </location>
</feature>
<dbReference type="EMBL" id="JBAWKC010000001">
    <property type="protein sequence ID" value="MFH6767365.1"/>
    <property type="molecule type" value="Genomic_DNA"/>
</dbReference>
<evidence type="ECO:0000259" key="1">
    <source>
        <dbReference type="Pfam" id="PF00534"/>
    </source>
</evidence>
<reference evidence="3 4" key="1">
    <citation type="submission" date="2024-02" db="EMBL/GenBank/DDBJ databases">
        <title>A Gaetbulibacter species isolated from tidal flats and genomic insights of their niches.</title>
        <authorList>
            <person name="Ye Y."/>
        </authorList>
    </citation>
    <scope>NUCLEOTIDE SEQUENCE [LARGE SCALE GENOMIC DNA]</scope>
    <source>
        <strain evidence="3 4">KEM-8</strain>
    </source>
</reference>
<dbReference type="Pfam" id="PF09314">
    <property type="entry name" value="DUF1972"/>
    <property type="match status" value="1"/>
</dbReference>
<sequence length="365" mass="42532">MKIAIIGTRGIPNHYSGFEQFAEFFSVYAAENGYDITVYNSHNHLYQESLFKGVKIRHKFDPEYLVGTFGQFIYDFNCILDSRKRNFDVLLQLGYTSNTIWHKLLPKNTVIISNMDGLEWKRSKYSPVVRKFLKYAEKLAVKSSDYLISDSIGIQTYLLKEYNAKSEYIAYGAELFTEPNIDILSQYDVKEKNYNMLVARFEPENNLEVILDGVVLAKKKTTFLVVGNHHTNKFGAYLKSKFKNYNYIRFVGGIYNLEHLNNLRYYSNLYFHGHSVGGTNPSLLEAMASKALIIAHDNEFAKSILENDAFYFSSKTDVKNHIDSINKDQFTDKLENCYSKIEQKFKWEIINKKYLDFLHECNKQN</sequence>
<dbReference type="Pfam" id="PF00534">
    <property type="entry name" value="Glycos_transf_1"/>
    <property type="match status" value="1"/>
</dbReference>
<evidence type="ECO:0000259" key="2">
    <source>
        <dbReference type="Pfam" id="PF09314"/>
    </source>
</evidence>
<evidence type="ECO:0000313" key="3">
    <source>
        <dbReference type="EMBL" id="MFH6767365.1"/>
    </source>
</evidence>
<organism evidence="3 4">
    <name type="scientific">Gaetbulibacter aquiaggeris</name>
    <dbReference type="NCBI Taxonomy" id="1735373"/>
    <lineage>
        <taxon>Bacteria</taxon>
        <taxon>Pseudomonadati</taxon>
        <taxon>Bacteroidota</taxon>
        <taxon>Flavobacteriia</taxon>
        <taxon>Flavobacteriales</taxon>
        <taxon>Flavobacteriaceae</taxon>
        <taxon>Gaetbulibacter</taxon>
    </lineage>
</organism>
<dbReference type="Proteomes" id="UP001610104">
    <property type="component" value="Unassembled WGS sequence"/>
</dbReference>
<dbReference type="PANTHER" id="PTHR46401:SF8">
    <property type="entry name" value="BLL6006 PROTEIN"/>
    <property type="match status" value="1"/>
</dbReference>
<dbReference type="Gene3D" id="3.40.50.2000">
    <property type="entry name" value="Glycogen Phosphorylase B"/>
    <property type="match status" value="2"/>
</dbReference>
<name>A0ABW7MKM3_9FLAO</name>
<proteinExistence type="predicted"/>
<keyword evidence="4" id="KW-1185">Reference proteome</keyword>
<gene>
    <name evidence="3" type="ORF">V8G56_01350</name>
</gene>
<accession>A0ABW7MKM3</accession>
<protein>
    <submittedName>
        <fullName evidence="3">DUF1972 domain-containing protein</fullName>
    </submittedName>
</protein>
<feature type="domain" description="Glycosyl transferase family 1" evidence="1">
    <location>
        <begin position="190"/>
        <end position="338"/>
    </location>
</feature>
<evidence type="ECO:0000313" key="4">
    <source>
        <dbReference type="Proteomes" id="UP001610104"/>
    </source>
</evidence>
<comment type="caution">
    <text evidence="3">The sequence shown here is derived from an EMBL/GenBank/DDBJ whole genome shotgun (WGS) entry which is preliminary data.</text>
</comment>
<dbReference type="RefSeq" id="WP_395436651.1">
    <property type="nucleotide sequence ID" value="NZ_JBAWKC010000001.1"/>
</dbReference>
<dbReference type="InterPro" id="IPR015393">
    <property type="entry name" value="DUF1972"/>
</dbReference>
<dbReference type="SUPFAM" id="SSF53756">
    <property type="entry name" value="UDP-Glycosyltransferase/glycogen phosphorylase"/>
    <property type="match status" value="1"/>
</dbReference>
<dbReference type="InterPro" id="IPR001296">
    <property type="entry name" value="Glyco_trans_1"/>
</dbReference>
<dbReference type="PANTHER" id="PTHR46401">
    <property type="entry name" value="GLYCOSYLTRANSFERASE WBBK-RELATED"/>
    <property type="match status" value="1"/>
</dbReference>